<dbReference type="AlphaFoldDB" id="A0AAE3KNA6"/>
<protein>
    <submittedName>
        <fullName evidence="1">Transcriptional regulator</fullName>
    </submittedName>
</protein>
<dbReference type="Proteomes" id="UP001204953">
    <property type="component" value="Unassembled WGS sequence"/>
</dbReference>
<evidence type="ECO:0000313" key="1">
    <source>
        <dbReference type="EMBL" id="MCP2729616.1"/>
    </source>
</evidence>
<dbReference type="RefSeq" id="WP_254012398.1">
    <property type="nucleotide sequence ID" value="NZ_JAMZMM010000129.1"/>
</dbReference>
<gene>
    <name evidence="1" type="ORF">NJ959_14280</name>
</gene>
<organism evidence="1 2">
    <name type="scientific">Limnofasciculus baicalensis BBK-W-15</name>
    <dbReference type="NCBI Taxonomy" id="2699891"/>
    <lineage>
        <taxon>Bacteria</taxon>
        <taxon>Bacillati</taxon>
        <taxon>Cyanobacteriota</taxon>
        <taxon>Cyanophyceae</taxon>
        <taxon>Coleofasciculales</taxon>
        <taxon>Coleofasciculaceae</taxon>
        <taxon>Limnofasciculus</taxon>
        <taxon>Limnofasciculus baicalensis</taxon>
    </lineage>
</organism>
<evidence type="ECO:0000313" key="2">
    <source>
        <dbReference type="Proteomes" id="UP001204953"/>
    </source>
</evidence>
<sequence>MQNVKIPTSDSYHPSKIERLKDPEYAAAYLTAILEEKDPEPELLARAIKDVIEAQMAINKLSQEDFLKWGKIEKMLLESGGCEIYSLIALLDVIGFKLTVTLK</sequence>
<name>A0AAE3KNA6_9CYAN</name>
<comment type="caution">
    <text evidence="1">The sequence shown here is derived from an EMBL/GenBank/DDBJ whole genome shotgun (WGS) entry which is preliminary data.</text>
</comment>
<proteinExistence type="predicted"/>
<accession>A0AAE3KNA6</accession>
<reference evidence="1" key="1">
    <citation type="submission" date="2022-06" db="EMBL/GenBank/DDBJ databases">
        <title>New cyanobacteria of genus Symplocastrum in benthos of Lake Baikal.</title>
        <authorList>
            <person name="Sorokovikova E."/>
            <person name="Tikhonova I."/>
            <person name="Krasnopeev A."/>
            <person name="Evseev P."/>
            <person name="Gladkikh A."/>
            <person name="Belykh O."/>
        </authorList>
    </citation>
    <scope>NUCLEOTIDE SEQUENCE</scope>
    <source>
        <strain evidence="1">BBK-W-15</strain>
    </source>
</reference>
<keyword evidence="2" id="KW-1185">Reference proteome</keyword>
<dbReference type="EMBL" id="JAMZMM010000129">
    <property type="protein sequence ID" value="MCP2729616.1"/>
    <property type="molecule type" value="Genomic_DNA"/>
</dbReference>